<sequence length="170" mass="18450">MIVDKMLVHQSLFVIYLQPTSSKEANALQILFIASSEDDVLCTHSSSSLLPLLSSEFGIYQSEVDLLCTRASPSPLPLLSGGLGFSKGLILFIACSEVDLFCTRASPSPLPLLSSGFGSHLSSLNKLNARDGSFKLSGYISCPDVYTMKVYRPKLMDKRCDKSSFLLSVS</sequence>
<organism evidence="1 2">
    <name type="scientific">Solanum verrucosum</name>
    <dbReference type="NCBI Taxonomy" id="315347"/>
    <lineage>
        <taxon>Eukaryota</taxon>
        <taxon>Viridiplantae</taxon>
        <taxon>Streptophyta</taxon>
        <taxon>Embryophyta</taxon>
        <taxon>Tracheophyta</taxon>
        <taxon>Spermatophyta</taxon>
        <taxon>Magnoliopsida</taxon>
        <taxon>eudicotyledons</taxon>
        <taxon>Gunneridae</taxon>
        <taxon>Pentapetalae</taxon>
        <taxon>asterids</taxon>
        <taxon>lamiids</taxon>
        <taxon>Solanales</taxon>
        <taxon>Solanaceae</taxon>
        <taxon>Solanoideae</taxon>
        <taxon>Solaneae</taxon>
        <taxon>Solanum</taxon>
    </lineage>
</organism>
<accession>A0AAF0Q2Y4</accession>
<evidence type="ECO:0000313" key="2">
    <source>
        <dbReference type="Proteomes" id="UP001234989"/>
    </source>
</evidence>
<evidence type="ECO:0000313" key="1">
    <source>
        <dbReference type="EMBL" id="WMV12484.1"/>
    </source>
</evidence>
<dbReference type="EMBL" id="CP133612">
    <property type="protein sequence ID" value="WMV12484.1"/>
    <property type="molecule type" value="Genomic_DNA"/>
</dbReference>
<keyword evidence="2" id="KW-1185">Reference proteome</keyword>
<dbReference type="Proteomes" id="UP001234989">
    <property type="component" value="Chromosome 1"/>
</dbReference>
<protein>
    <submittedName>
        <fullName evidence="1">Uncharacterized protein</fullName>
    </submittedName>
</protein>
<dbReference type="AlphaFoldDB" id="A0AAF0Q2Y4"/>
<gene>
    <name evidence="1" type="ORF">MTR67_005869</name>
</gene>
<reference evidence="1" key="1">
    <citation type="submission" date="2023-08" db="EMBL/GenBank/DDBJ databases">
        <title>A de novo genome assembly of Solanum verrucosum Schlechtendal, a Mexican diploid species geographically isolated from the other diploid A-genome species in potato relatives.</title>
        <authorList>
            <person name="Hosaka K."/>
        </authorList>
    </citation>
    <scope>NUCLEOTIDE SEQUENCE</scope>
    <source>
        <tissue evidence="1">Young leaves</tissue>
    </source>
</reference>
<name>A0AAF0Q2Y4_SOLVR</name>
<proteinExistence type="predicted"/>